<evidence type="ECO:0000313" key="4">
    <source>
        <dbReference type="Proteomes" id="UP001175353"/>
    </source>
</evidence>
<comment type="caution">
    <text evidence="3">The sequence shown here is derived from an EMBL/GenBank/DDBJ whole genome shotgun (WGS) entry which is preliminary data.</text>
</comment>
<dbReference type="Proteomes" id="UP001168146">
    <property type="component" value="Unassembled WGS sequence"/>
</dbReference>
<evidence type="ECO:0000256" key="1">
    <source>
        <dbReference type="SAM" id="Phobius"/>
    </source>
</evidence>
<dbReference type="EMBL" id="JASUXU010000098">
    <property type="protein sequence ID" value="KAK0306982.1"/>
    <property type="molecule type" value="Genomic_DNA"/>
</dbReference>
<reference evidence="2" key="1">
    <citation type="submission" date="2021-12" db="EMBL/GenBank/DDBJ databases">
        <title>Black yeast isolated from Biological Soil Crust.</title>
        <authorList>
            <person name="Kurbessoian T."/>
        </authorList>
    </citation>
    <scope>NUCLEOTIDE SEQUENCE</scope>
    <source>
        <strain evidence="2">CCFEE 5208</strain>
    </source>
</reference>
<gene>
    <name evidence="2" type="ORF">LTR82_016113</name>
    <name evidence="3" type="ORF">LTR91_014608</name>
</gene>
<keyword evidence="4" id="KW-1185">Reference proteome</keyword>
<feature type="transmembrane region" description="Helical" evidence="1">
    <location>
        <begin position="38"/>
        <end position="56"/>
    </location>
</feature>
<accession>A0AAN6KBD0</accession>
<proteinExistence type="predicted"/>
<keyword evidence="1" id="KW-0472">Membrane</keyword>
<name>A0AAN6KBD0_9PEZI</name>
<evidence type="ECO:0000313" key="2">
    <source>
        <dbReference type="EMBL" id="KAK0306982.1"/>
    </source>
</evidence>
<keyword evidence="1" id="KW-0812">Transmembrane</keyword>
<reference evidence="3" key="2">
    <citation type="submission" date="2023-06" db="EMBL/GenBank/DDBJ databases">
        <title>Black Yeasts Isolated from many extreme environments.</title>
        <authorList>
            <person name="Coleine C."/>
            <person name="Stajich J.E."/>
            <person name="Selbmann L."/>
        </authorList>
    </citation>
    <scope>NUCLEOTIDE SEQUENCE</scope>
    <source>
        <strain evidence="3">CCFEE 5200</strain>
    </source>
</reference>
<sequence length="87" mass="9602">MAPLDVLELAGASILEHSHAILLAVVLYLTLRWLSPAVQSWILSFIVIAILIGIFWHEESLDISDAVIEGFRRKAGTTDTMEESALL</sequence>
<protein>
    <submittedName>
        <fullName evidence="3">Uncharacterized protein</fullName>
    </submittedName>
</protein>
<dbReference type="AlphaFoldDB" id="A0AAN6KBD0"/>
<keyword evidence="1" id="KW-1133">Transmembrane helix</keyword>
<evidence type="ECO:0000313" key="3">
    <source>
        <dbReference type="EMBL" id="KAK0973860.1"/>
    </source>
</evidence>
<dbReference type="EMBL" id="JAUJLE010000158">
    <property type="protein sequence ID" value="KAK0973860.1"/>
    <property type="molecule type" value="Genomic_DNA"/>
</dbReference>
<organism evidence="3 4">
    <name type="scientific">Friedmanniomyces endolithicus</name>
    <dbReference type="NCBI Taxonomy" id="329885"/>
    <lineage>
        <taxon>Eukaryota</taxon>
        <taxon>Fungi</taxon>
        <taxon>Dikarya</taxon>
        <taxon>Ascomycota</taxon>
        <taxon>Pezizomycotina</taxon>
        <taxon>Dothideomycetes</taxon>
        <taxon>Dothideomycetidae</taxon>
        <taxon>Mycosphaerellales</taxon>
        <taxon>Teratosphaeriaceae</taxon>
        <taxon>Friedmanniomyces</taxon>
    </lineage>
</organism>
<dbReference type="Proteomes" id="UP001175353">
    <property type="component" value="Unassembled WGS sequence"/>
</dbReference>